<sequence>MLFNSVDFLLFFLVVIIVYYSIHDKYRWILLLLSSYYFYMCWKPEYLVLILSSTTVDYFVAIKISEIKVQSRKKKLLYFSLIFNLSLLFFFKYFNFFNNSVHDFFQAFNVFYNKPILDVLLPVGISFYTFQTLSYTIDVYRGNTKPERHFGKFAVFVSFFPQLVAGPIERSNRFIPMLKKKKKLSYHNISEGFKIMLWGFFMKLVVADRLSIYVDMVYNDLNNQSSLTIITASSFFLFQIYCDFAGYSYIAIGAAKIMGIDLMENFRRPNLASSIGDLWNRWHISLSTWFRDYVYIPLGGNRVSIDRFYLNLFLTFLISGLWHGANWTFVLWGVYHGMFMVMEVFLKKNVKISFLRKFNFTILGIIIVFIIKVGSYFFFRANSVSDSFFIFRRVFYDWKPGFSAGDLNIFILCLVGITILTLIEIKQEYFPGKFLILHNKNYYIRLIGTAIFIAIIFYLGVFDGGQFIYFQF</sequence>
<feature type="transmembrane region" description="Helical" evidence="8">
    <location>
        <begin position="407"/>
        <end position="425"/>
    </location>
</feature>
<comment type="subcellular location">
    <subcellularLocation>
        <location evidence="1">Cell membrane</location>
        <topology evidence="1">Multi-pass membrane protein</topology>
    </subcellularLocation>
</comment>
<keyword evidence="5 8" id="KW-1133">Transmembrane helix</keyword>
<organism evidence="9 10">
    <name type="scientific">Aureibaculum marinum</name>
    <dbReference type="NCBI Taxonomy" id="2487930"/>
    <lineage>
        <taxon>Bacteria</taxon>
        <taxon>Pseudomonadati</taxon>
        <taxon>Bacteroidota</taxon>
        <taxon>Flavobacteriia</taxon>
        <taxon>Flavobacteriales</taxon>
        <taxon>Flavobacteriaceae</taxon>
        <taxon>Aureibaculum</taxon>
    </lineage>
</organism>
<dbReference type="PANTHER" id="PTHR13285:SF18">
    <property type="entry name" value="PROTEIN-CYSTEINE N-PALMITOYLTRANSFERASE RASP"/>
    <property type="match status" value="1"/>
</dbReference>
<dbReference type="Proteomes" id="UP000270856">
    <property type="component" value="Unassembled WGS sequence"/>
</dbReference>
<evidence type="ECO:0000256" key="8">
    <source>
        <dbReference type="SAM" id="Phobius"/>
    </source>
</evidence>
<dbReference type="InterPro" id="IPR051085">
    <property type="entry name" value="MB_O-acyltransferase"/>
</dbReference>
<dbReference type="PIRSF" id="PIRSF016636">
    <property type="entry name" value="AlgI_DltB"/>
    <property type="match status" value="1"/>
</dbReference>
<name>A0A3N4ND79_9FLAO</name>
<accession>A0A3N4ND79</accession>
<feature type="transmembrane region" description="Helical" evidence="8">
    <location>
        <begin position="329"/>
        <end position="346"/>
    </location>
</feature>
<feature type="transmembrane region" description="Helical" evidence="8">
    <location>
        <begin position="308"/>
        <end position="323"/>
    </location>
</feature>
<dbReference type="PIRSF" id="PIRSF500217">
    <property type="entry name" value="AlgI"/>
    <property type="match status" value="1"/>
</dbReference>
<keyword evidence="10" id="KW-1185">Reference proteome</keyword>
<feature type="transmembrane region" description="Helical" evidence="8">
    <location>
        <begin position="358"/>
        <end position="379"/>
    </location>
</feature>
<dbReference type="GO" id="GO:0016746">
    <property type="term" value="F:acyltransferase activity"/>
    <property type="evidence" value="ECO:0007669"/>
    <property type="project" value="UniProtKB-KW"/>
</dbReference>
<evidence type="ECO:0000256" key="1">
    <source>
        <dbReference type="ARBA" id="ARBA00004651"/>
    </source>
</evidence>
<evidence type="ECO:0000256" key="6">
    <source>
        <dbReference type="ARBA" id="ARBA00023136"/>
    </source>
</evidence>
<keyword evidence="7" id="KW-0012">Acyltransferase</keyword>
<dbReference type="GO" id="GO:0005886">
    <property type="term" value="C:plasma membrane"/>
    <property type="evidence" value="ECO:0007669"/>
    <property type="project" value="UniProtKB-SubCell"/>
</dbReference>
<proteinExistence type="inferred from homology"/>
<feature type="transmembrane region" description="Helical" evidence="8">
    <location>
        <begin position="76"/>
        <end position="94"/>
    </location>
</feature>
<evidence type="ECO:0000256" key="2">
    <source>
        <dbReference type="ARBA" id="ARBA00010323"/>
    </source>
</evidence>
<reference evidence="9 10" key="1">
    <citation type="submission" date="2018-11" db="EMBL/GenBank/DDBJ databases">
        <title>Aureibaculum marinum gen. nov., sp. nov., a member of the family Flavobacteriaceae isolated from the Bohai Sea.</title>
        <authorList>
            <person name="Ji X."/>
        </authorList>
    </citation>
    <scope>NUCLEOTIDE SEQUENCE [LARGE SCALE GENOMIC DNA]</scope>
    <source>
        <strain evidence="9 10">BH-SD17</strain>
    </source>
</reference>
<feature type="transmembrane region" description="Helical" evidence="8">
    <location>
        <begin position="227"/>
        <end position="250"/>
    </location>
</feature>
<dbReference type="OrthoDB" id="9805788at2"/>
<gene>
    <name evidence="9" type="ORF">EGM88_12395</name>
</gene>
<dbReference type="InterPro" id="IPR004299">
    <property type="entry name" value="MBOAT_fam"/>
</dbReference>
<protein>
    <submittedName>
        <fullName evidence="9">MBOAT family protein</fullName>
    </submittedName>
</protein>
<dbReference type="Pfam" id="PF03062">
    <property type="entry name" value="MBOAT"/>
    <property type="match status" value="1"/>
</dbReference>
<keyword evidence="3 7" id="KW-1003">Cell membrane</keyword>
<evidence type="ECO:0000256" key="7">
    <source>
        <dbReference type="PIRNR" id="PIRNR016636"/>
    </source>
</evidence>
<feature type="transmembrane region" description="Helical" evidence="8">
    <location>
        <begin position="189"/>
        <end position="207"/>
    </location>
</feature>
<keyword evidence="4 8" id="KW-0812">Transmembrane</keyword>
<dbReference type="InterPro" id="IPR028362">
    <property type="entry name" value="AlgI"/>
</dbReference>
<evidence type="ECO:0000256" key="3">
    <source>
        <dbReference type="ARBA" id="ARBA00022475"/>
    </source>
</evidence>
<dbReference type="GO" id="GO:0042121">
    <property type="term" value="P:alginic acid biosynthetic process"/>
    <property type="evidence" value="ECO:0007669"/>
    <property type="project" value="InterPro"/>
</dbReference>
<comment type="caution">
    <text evidence="9">The sequence shown here is derived from an EMBL/GenBank/DDBJ whole genome shotgun (WGS) entry which is preliminary data.</text>
</comment>
<dbReference type="InterPro" id="IPR024194">
    <property type="entry name" value="Ac/AlaTfrase_AlgI/DltB"/>
</dbReference>
<keyword evidence="6 7" id="KW-0472">Membrane</keyword>
<dbReference type="PANTHER" id="PTHR13285">
    <property type="entry name" value="ACYLTRANSFERASE"/>
    <property type="match status" value="1"/>
</dbReference>
<evidence type="ECO:0000256" key="4">
    <source>
        <dbReference type="ARBA" id="ARBA00022692"/>
    </source>
</evidence>
<feature type="transmembrane region" description="Helical" evidence="8">
    <location>
        <begin position="446"/>
        <end position="469"/>
    </location>
</feature>
<dbReference type="AlphaFoldDB" id="A0A3N4ND79"/>
<evidence type="ECO:0000313" key="9">
    <source>
        <dbReference type="EMBL" id="RPD94372.1"/>
    </source>
</evidence>
<comment type="similarity">
    <text evidence="2 7">Belongs to the membrane-bound acyltransferase family.</text>
</comment>
<evidence type="ECO:0000313" key="10">
    <source>
        <dbReference type="Proteomes" id="UP000270856"/>
    </source>
</evidence>
<feature type="transmembrane region" description="Helical" evidence="8">
    <location>
        <begin position="5"/>
        <end position="22"/>
    </location>
</feature>
<dbReference type="EMBL" id="RPFJ01000018">
    <property type="protein sequence ID" value="RPD94372.1"/>
    <property type="molecule type" value="Genomic_DNA"/>
</dbReference>
<evidence type="ECO:0000256" key="5">
    <source>
        <dbReference type="ARBA" id="ARBA00022989"/>
    </source>
</evidence>
<keyword evidence="7" id="KW-0808">Transferase</keyword>